<evidence type="ECO:0000256" key="1">
    <source>
        <dbReference type="ARBA" id="ARBA00009477"/>
    </source>
</evidence>
<feature type="domain" description="YknX-like C-terminal permuted SH3-like" evidence="5">
    <location>
        <begin position="303"/>
        <end position="368"/>
    </location>
</feature>
<dbReference type="InterPro" id="IPR006143">
    <property type="entry name" value="RND_pump_MFP"/>
</dbReference>
<organism evidence="6 7">
    <name type="scientific">Tistrella mobilis</name>
    <dbReference type="NCBI Taxonomy" id="171437"/>
    <lineage>
        <taxon>Bacteria</taxon>
        <taxon>Pseudomonadati</taxon>
        <taxon>Pseudomonadota</taxon>
        <taxon>Alphaproteobacteria</taxon>
        <taxon>Geminicoccales</taxon>
        <taxon>Geminicoccaceae</taxon>
        <taxon>Tistrella</taxon>
    </lineage>
</organism>
<evidence type="ECO:0000259" key="4">
    <source>
        <dbReference type="Pfam" id="PF25954"/>
    </source>
</evidence>
<dbReference type="InterPro" id="IPR058625">
    <property type="entry name" value="MdtA-like_BSH"/>
</dbReference>
<comment type="caution">
    <text evidence="6">The sequence shown here is derived from an EMBL/GenBank/DDBJ whole genome shotgun (WGS) entry which is preliminary data.</text>
</comment>
<dbReference type="PANTHER" id="PTHR30469:SF36">
    <property type="entry name" value="BLL3903 PROTEIN"/>
    <property type="match status" value="1"/>
</dbReference>
<name>A0A162LD76_9PROT</name>
<comment type="similarity">
    <text evidence="1">Belongs to the membrane fusion protein (MFP) (TC 8.A.1) family.</text>
</comment>
<dbReference type="Gene3D" id="2.40.30.170">
    <property type="match status" value="1"/>
</dbReference>
<dbReference type="PANTHER" id="PTHR30469">
    <property type="entry name" value="MULTIDRUG RESISTANCE PROTEIN MDTA"/>
    <property type="match status" value="1"/>
</dbReference>
<feature type="compositionally biased region" description="Low complexity" evidence="2">
    <location>
        <begin position="37"/>
        <end position="49"/>
    </location>
</feature>
<dbReference type="Gene3D" id="2.40.420.20">
    <property type="match status" value="1"/>
</dbReference>
<dbReference type="Pfam" id="PF25989">
    <property type="entry name" value="YknX_C"/>
    <property type="match status" value="1"/>
</dbReference>
<dbReference type="GO" id="GO:0015562">
    <property type="term" value="F:efflux transmembrane transporter activity"/>
    <property type="evidence" value="ECO:0007669"/>
    <property type="project" value="TreeGrafter"/>
</dbReference>
<protein>
    <submittedName>
        <fullName evidence="6">Uncharacterized protein</fullName>
    </submittedName>
</protein>
<dbReference type="AlphaFoldDB" id="A0A162LD76"/>
<proteinExistence type="inferred from homology"/>
<evidence type="ECO:0000259" key="5">
    <source>
        <dbReference type="Pfam" id="PF25989"/>
    </source>
</evidence>
<dbReference type="InterPro" id="IPR058637">
    <property type="entry name" value="YknX-like_C"/>
</dbReference>
<evidence type="ECO:0000313" key="6">
    <source>
        <dbReference type="EMBL" id="KYO54417.1"/>
    </source>
</evidence>
<evidence type="ECO:0000313" key="7">
    <source>
        <dbReference type="Proteomes" id="UP000075787"/>
    </source>
</evidence>
<feature type="domain" description="Multidrug resistance protein MdtA-like barrel-sandwich hybrid" evidence="3">
    <location>
        <begin position="89"/>
        <end position="208"/>
    </location>
</feature>
<evidence type="ECO:0000259" key="3">
    <source>
        <dbReference type="Pfam" id="PF25917"/>
    </source>
</evidence>
<feature type="domain" description="CusB-like beta-barrel" evidence="4">
    <location>
        <begin position="219"/>
        <end position="293"/>
    </location>
</feature>
<dbReference type="Gene3D" id="2.40.50.100">
    <property type="match status" value="1"/>
</dbReference>
<dbReference type="RefSeq" id="WP_062763027.1">
    <property type="nucleotide sequence ID" value="NZ_CP121027.1"/>
</dbReference>
<accession>A0A162LD76</accession>
<sequence length="377" mass="39162">MRARGWITLVIVAGLAGAAGWAWQAGLVPGVPAPGATKGPAVAGTAATPPQQPPAAPAMKVGVAKAGRGTAYDRLITFGTVEPVARIVLSPQSGGHVVAVLFREGETVKQGQPLVRLDQRVAEAELASARATAALDAQNLKRDEELGRRGTKSRADIDQSRAAVAASRAALEVKQTQLDLLTLRAPIDGVAGTRKIEVGSFLSPGEEALTVEDRSRLRVTFRVSEKLLPRLKTGLPVTLSSQSLGPDPIQGRVTLVDPSIEPDSRSILLRAELTQAEIGGRPIHPGLFVNVDLLLDSREGAVLVPRPAVMSSLSGDYVYVADNGKAVRRPVTIGADGDGGTVEIVTGLDAGTPVIVEGQFKVEDGMRIDPVPAGGGG</sequence>
<dbReference type="EMBL" id="LPZR01000089">
    <property type="protein sequence ID" value="KYO54417.1"/>
    <property type="molecule type" value="Genomic_DNA"/>
</dbReference>
<dbReference type="GO" id="GO:1990281">
    <property type="term" value="C:efflux pump complex"/>
    <property type="evidence" value="ECO:0007669"/>
    <property type="project" value="TreeGrafter"/>
</dbReference>
<evidence type="ECO:0000256" key="2">
    <source>
        <dbReference type="SAM" id="MobiDB-lite"/>
    </source>
</evidence>
<dbReference type="SUPFAM" id="SSF111369">
    <property type="entry name" value="HlyD-like secretion proteins"/>
    <property type="match status" value="1"/>
</dbReference>
<gene>
    <name evidence="6" type="ORF">AUP44_25210</name>
</gene>
<dbReference type="OrthoDB" id="9783047at2"/>
<dbReference type="Gene3D" id="1.10.287.470">
    <property type="entry name" value="Helix hairpin bin"/>
    <property type="match status" value="1"/>
</dbReference>
<dbReference type="Pfam" id="PF25954">
    <property type="entry name" value="Beta-barrel_RND_2"/>
    <property type="match status" value="1"/>
</dbReference>
<dbReference type="NCBIfam" id="TIGR01730">
    <property type="entry name" value="RND_mfp"/>
    <property type="match status" value="1"/>
</dbReference>
<feature type="region of interest" description="Disordered" evidence="2">
    <location>
        <begin position="37"/>
        <end position="58"/>
    </location>
</feature>
<dbReference type="Pfam" id="PF25917">
    <property type="entry name" value="BSH_RND"/>
    <property type="match status" value="1"/>
</dbReference>
<dbReference type="InterPro" id="IPR058792">
    <property type="entry name" value="Beta-barrel_RND_2"/>
</dbReference>
<dbReference type="GeneID" id="97241035"/>
<reference evidence="6 7" key="1">
    <citation type="submission" date="2015-12" db="EMBL/GenBank/DDBJ databases">
        <title>Genome sequence of Tistrella mobilis MCCC 1A02139.</title>
        <authorList>
            <person name="Lu L."/>
            <person name="Lai Q."/>
            <person name="Shao Z."/>
            <person name="Qian P."/>
        </authorList>
    </citation>
    <scope>NUCLEOTIDE SEQUENCE [LARGE SCALE GENOMIC DNA]</scope>
    <source>
        <strain evidence="6 7">MCCC 1A02139</strain>
    </source>
</reference>
<dbReference type="Proteomes" id="UP000075787">
    <property type="component" value="Unassembled WGS sequence"/>
</dbReference>